<feature type="non-terminal residue" evidence="2">
    <location>
        <position position="1"/>
    </location>
</feature>
<dbReference type="AlphaFoldDB" id="A0A3S5BHB3"/>
<comment type="caution">
    <text evidence="2">The sequence shown here is derived from an EMBL/GenBank/DDBJ whole genome shotgun (WGS) entry which is preliminary data.</text>
</comment>
<organism evidence="2 3">
    <name type="scientific">Protopolystoma xenopodis</name>
    <dbReference type="NCBI Taxonomy" id="117903"/>
    <lineage>
        <taxon>Eukaryota</taxon>
        <taxon>Metazoa</taxon>
        <taxon>Spiralia</taxon>
        <taxon>Lophotrochozoa</taxon>
        <taxon>Platyhelminthes</taxon>
        <taxon>Monogenea</taxon>
        <taxon>Polyopisthocotylea</taxon>
        <taxon>Polystomatidea</taxon>
        <taxon>Polystomatidae</taxon>
        <taxon>Protopolystoma</taxon>
    </lineage>
</organism>
<feature type="region of interest" description="Disordered" evidence="1">
    <location>
        <begin position="37"/>
        <end position="103"/>
    </location>
</feature>
<evidence type="ECO:0000313" key="2">
    <source>
        <dbReference type="EMBL" id="VEL24261.1"/>
    </source>
</evidence>
<keyword evidence="3" id="KW-1185">Reference proteome</keyword>
<gene>
    <name evidence="2" type="ORF">PXEA_LOCUS17701</name>
</gene>
<protein>
    <submittedName>
        <fullName evidence="2">Uncharacterized protein</fullName>
    </submittedName>
</protein>
<evidence type="ECO:0000313" key="3">
    <source>
        <dbReference type="Proteomes" id="UP000784294"/>
    </source>
</evidence>
<feature type="compositionally biased region" description="Low complexity" evidence="1">
    <location>
        <begin position="66"/>
        <end position="75"/>
    </location>
</feature>
<accession>A0A3S5BHB3</accession>
<evidence type="ECO:0000256" key="1">
    <source>
        <dbReference type="SAM" id="MobiDB-lite"/>
    </source>
</evidence>
<proteinExistence type="predicted"/>
<dbReference type="Proteomes" id="UP000784294">
    <property type="component" value="Unassembled WGS sequence"/>
</dbReference>
<dbReference type="EMBL" id="CAAALY010066752">
    <property type="protein sequence ID" value="VEL24261.1"/>
    <property type="molecule type" value="Genomic_DNA"/>
</dbReference>
<name>A0A3S5BHB3_9PLAT</name>
<reference evidence="2" key="1">
    <citation type="submission" date="2018-11" db="EMBL/GenBank/DDBJ databases">
        <authorList>
            <consortium name="Pathogen Informatics"/>
        </authorList>
    </citation>
    <scope>NUCLEOTIDE SEQUENCE</scope>
</reference>
<feature type="compositionally biased region" description="Pro residues" evidence="1">
    <location>
        <begin position="76"/>
        <end position="95"/>
    </location>
</feature>
<sequence>KVSFSPPSQLRCHRRAYAVWRKTPPSHFVDSVHLRQAPGQSVLPPPPPPPVFVKQRLSQTPPPVAPVVSSARPSPTLAPPLPPPPPPVGLPPLPGSPRTNSTSSRRMALLLQASRDHLHTQTVSMDTVSSVIYASCHSDSTTEAARLLDVGVLTCQSEAEPDTTSSGWTLPALTTGEPMVERDGRRLLPACVVCLHEMQAMEVRISVTVCPDSWESPCTCPLALKNHFGRSGRQTSHRFRFGQKTIE</sequence>